<comment type="caution">
    <text evidence="1">The sequence shown here is derived from an EMBL/GenBank/DDBJ whole genome shotgun (WGS) entry which is preliminary data.</text>
</comment>
<dbReference type="OrthoDB" id="434814at2759"/>
<accession>X6LCM6</accession>
<evidence type="ECO:0000313" key="2">
    <source>
        <dbReference type="Proteomes" id="UP000023152"/>
    </source>
</evidence>
<organism evidence="1 2">
    <name type="scientific">Reticulomyxa filosa</name>
    <dbReference type="NCBI Taxonomy" id="46433"/>
    <lineage>
        <taxon>Eukaryota</taxon>
        <taxon>Sar</taxon>
        <taxon>Rhizaria</taxon>
        <taxon>Retaria</taxon>
        <taxon>Foraminifera</taxon>
        <taxon>Monothalamids</taxon>
        <taxon>Reticulomyxidae</taxon>
        <taxon>Reticulomyxa</taxon>
    </lineage>
</organism>
<proteinExistence type="predicted"/>
<dbReference type="EMBL" id="ASPP01045602">
    <property type="protein sequence ID" value="ETN98856.1"/>
    <property type="molecule type" value="Genomic_DNA"/>
</dbReference>
<protein>
    <submittedName>
        <fullName evidence="1">Uncharacterized protein</fullName>
    </submittedName>
</protein>
<keyword evidence="2" id="KW-1185">Reference proteome</keyword>
<dbReference type="AlphaFoldDB" id="X6LCM6"/>
<dbReference type="Proteomes" id="UP000023152">
    <property type="component" value="Unassembled WGS sequence"/>
</dbReference>
<reference evidence="1 2" key="1">
    <citation type="journal article" date="2013" name="Curr. Biol.">
        <title>The Genome of the Foraminiferan Reticulomyxa filosa.</title>
        <authorList>
            <person name="Glockner G."/>
            <person name="Hulsmann N."/>
            <person name="Schleicher M."/>
            <person name="Noegel A.A."/>
            <person name="Eichinger L."/>
            <person name="Gallinger C."/>
            <person name="Pawlowski J."/>
            <person name="Sierra R."/>
            <person name="Euteneuer U."/>
            <person name="Pillet L."/>
            <person name="Moustafa A."/>
            <person name="Platzer M."/>
            <person name="Groth M."/>
            <person name="Szafranski K."/>
            <person name="Schliwa M."/>
        </authorList>
    </citation>
    <scope>NUCLEOTIDE SEQUENCE [LARGE SCALE GENOMIC DNA]</scope>
</reference>
<dbReference type="Gene3D" id="1.25.10.10">
    <property type="entry name" value="Leucine-rich Repeat Variant"/>
    <property type="match status" value="2"/>
</dbReference>
<sequence>NCWVRRLCRQIFGIIFTQLNEQQKDDLFEFLSNGFNNKSGDILQSYSDTLQKIVLQLNKTQLNKLFDCLRNKLNTMNNDVEIEKRLSELNKLDPDDFFMWRTNNKDYDSYIRVLRKIALQLDETKLDEFFQFLKERFDHCNGYVFLSYVKIFETISSKFNKRQMDSLDFLRIKEVSLNLDEQQLAHLLRYVEDGIKNYFVLDVTPFKKKVLQLDGTRLRNLFQEGFNYKDYRVWHSYVKLLESIASELNEQQTRSTFELLLKGLNNKYADIRCLCVKVLRGVVSKLSGTQLHNLLSILKEKFNHYEVQYLRVKILEKISCTKILQTISPKLNNEQIDSLLQYLGYGFNHGDDSTHNSCTKISPKLNTEQINSLLQCLENGFNDGDDSIHNSCAKILQTISPKLNNEQLSNILQCLSNRFNLNDDNLQNSSQKIFGIITARLKKGALNETVEYLKYESKNYDIQSWILCTKIMSSISNELNERQLDITFKSWMDELSYIKTLQMIALELNETQLNNLLHYLQKSCSKIASESSLPYEQVLEIVLSNLNDRKINTFKILMDGLNNINYEVRNLYVN</sequence>
<name>X6LCM6_RETFI</name>
<dbReference type="InterPro" id="IPR011989">
    <property type="entry name" value="ARM-like"/>
</dbReference>
<dbReference type="SUPFAM" id="SSF48371">
    <property type="entry name" value="ARM repeat"/>
    <property type="match status" value="1"/>
</dbReference>
<gene>
    <name evidence="1" type="ORF">RFI_38631</name>
</gene>
<feature type="non-terminal residue" evidence="1">
    <location>
        <position position="1"/>
    </location>
</feature>
<evidence type="ECO:0000313" key="1">
    <source>
        <dbReference type="EMBL" id="ETN98856.1"/>
    </source>
</evidence>
<feature type="non-terminal residue" evidence="1">
    <location>
        <position position="574"/>
    </location>
</feature>
<dbReference type="InterPro" id="IPR016024">
    <property type="entry name" value="ARM-type_fold"/>
</dbReference>